<organism evidence="1 2">
    <name type="scientific">Streptosporangium longisporum</name>
    <dbReference type="NCBI Taxonomy" id="46187"/>
    <lineage>
        <taxon>Bacteria</taxon>
        <taxon>Bacillati</taxon>
        <taxon>Actinomycetota</taxon>
        <taxon>Actinomycetes</taxon>
        <taxon>Streptosporangiales</taxon>
        <taxon>Streptosporangiaceae</taxon>
        <taxon>Streptosporangium</taxon>
    </lineage>
</organism>
<sequence>MGISIYYTARRDRELDGQELDRVAGILLQENAELFERLNRRLPAWKEEGIVPEYVADAGEICEEFGFYDVDGSRDPGVVLEGSTKVSHGDCGIEPMLAQLEHYMGSTLGRLRSALPGTEWDVHVDDQTLIWDEESREYAFTS</sequence>
<proteinExistence type="predicted"/>
<evidence type="ECO:0000313" key="1">
    <source>
        <dbReference type="EMBL" id="GAA3041815.1"/>
    </source>
</evidence>
<dbReference type="Proteomes" id="UP001499930">
    <property type="component" value="Unassembled WGS sequence"/>
</dbReference>
<evidence type="ECO:0000313" key="2">
    <source>
        <dbReference type="Proteomes" id="UP001499930"/>
    </source>
</evidence>
<dbReference type="RefSeq" id="WP_344908063.1">
    <property type="nucleotide sequence ID" value="NZ_BAAAWD010000032.1"/>
</dbReference>
<name>A0ABP6LEZ6_9ACTN</name>
<gene>
    <name evidence="1" type="ORF">GCM10017559_83320</name>
</gene>
<protein>
    <submittedName>
        <fullName evidence="1">Uncharacterized protein</fullName>
    </submittedName>
</protein>
<reference evidence="2" key="1">
    <citation type="journal article" date="2019" name="Int. J. Syst. Evol. Microbiol.">
        <title>The Global Catalogue of Microorganisms (GCM) 10K type strain sequencing project: providing services to taxonomists for standard genome sequencing and annotation.</title>
        <authorList>
            <consortium name="The Broad Institute Genomics Platform"/>
            <consortium name="The Broad Institute Genome Sequencing Center for Infectious Disease"/>
            <person name="Wu L."/>
            <person name="Ma J."/>
        </authorList>
    </citation>
    <scope>NUCLEOTIDE SEQUENCE [LARGE SCALE GENOMIC DNA]</scope>
    <source>
        <strain evidence="2">JCM 3106</strain>
    </source>
</reference>
<accession>A0ABP6LEZ6</accession>
<comment type="caution">
    <text evidence="1">The sequence shown here is derived from an EMBL/GenBank/DDBJ whole genome shotgun (WGS) entry which is preliminary data.</text>
</comment>
<dbReference type="EMBL" id="BAAAWD010000032">
    <property type="protein sequence ID" value="GAA3041815.1"/>
    <property type="molecule type" value="Genomic_DNA"/>
</dbReference>
<keyword evidence="2" id="KW-1185">Reference proteome</keyword>